<dbReference type="PROSITE" id="PS00107">
    <property type="entry name" value="PROTEIN_KINASE_ATP"/>
    <property type="match status" value="1"/>
</dbReference>
<dbReference type="GO" id="GO:0004674">
    <property type="term" value="F:protein serine/threonine kinase activity"/>
    <property type="evidence" value="ECO:0007669"/>
    <property type="project" value="UniProtKB-KW"/>
</dbReference>
<dbReference type="Proteomes" id="UP000317685">
    <property type="component" value="Unassembled WGS sequence"/>
</dbReference>
<dbReference type="InterPro" id="IPR000719">
    <property type="entry name" value="Prot_kinase_dom"/>
</dbReference>
<dbReference type="RefSeq" id="WP_145780627.1">
    <property type="nucleotide sequence ID" value="NZ_VIWZ01000001.1"/>
</dbReference>
<organism evidence="8 9">
    <name type="scientific">Micromonospora taraxaci</name>
    <dbReference type="NCBI Taxonomy" id="1316803"/>
    <lineage>
        <taxon>Bacteria</taxon>
        <taxon>Bacillati</taxon>
        <taxon>Actinomycetota</taxon>
        <taxon>Actinomycetes</taxon>
        <taxon>Micromonosporales</taxon>
        <taxon>Micromonosporaceae</taxon>
        <taxon>Micromonospora</taxon>
    </lineage>
</organism>
<keyword evidence="8" id="KW-0723">Serine/threonine-protein kinase</keyword>
<dbReference type="PANTHER" id="PTHR43289:SF34">
    <property type="entry name" value="SERINE_THREONINE-PROTEIN KINASE YBDM-RELATED"/>
    <property type="match status" value="1"/>
</dbReference>
<evidence type="ECO:0000256" key="1">
    <source>
        <dbReference type="ARBA" id="ARBA00022679"/>
    </source>
</evidence>
<evidence type="ECO:0000256" key="2">
    <source>
        <dbReference type="ARBA" id="ARBA00022741"/>
    </source>
</evidence>
<dbReference type="Gene3D" id="1.10.510.10">
    <property type="entry name" value="Transferase(Phosphotransferase) domain 1"/>
    <property type="match status" value="1"/>
</dbReference>
<evidence type="ECO:0000256" key="5">
    <source>
        <dbReference type="PROSITE-ProRule" id="PRU10141"/>
    </source>
</evidence>
<dbReference type="PROSITE" id="PS00108">
    <property type="entry name" value="PROTEIN_KINASE_ST"/>
    <property type="match status" value="1"/>
</dbReference>
<keyword evidence="9" id="KW-1185">Reference proteome</keyword>
<dbReference type="PROSITE" id="PS50011">
    <property type="entry name" value="PROTEIN_KINASE_DOM"/>
    <property type="match status" value="1"/>
</dbReference>
<keyword evidence="1" id="KW-0808">Transferase</keyword>
<feature type="region of interest" description="Disordered" evidence="6">
    <location>
        <begin position="291"/>
        <end position="333"/>
    </location>
</feature>
<dbReference type="GO" id="GO:0005524">
    <property type="term" value="F:ATP binding"/>
    <property type="evidence" value="ECO:0007669"/>
    <property type="project" value="UniProtKB-UniRule"/>
</dbReference>
<keyword evidence="4 5" id="KW-0067">ATP-binding</keyword>
<keyword evidence="3 8" id="KW-0418">Kinase</keyword>
<gene>
    <name evidence="8" type="ORF">FHU34_112893</name>
</gene>
<dbReference type="SMART" id="SM00220">
    <property type="entry name" value="S_TKc"/>
    <property type="match status" value="1"/>
</dbReference>
<sequence>MTLGRIGGYELVRPLGSGGMGDVFFAVSPTAERVAIKVIKQHLIEAPTVRERFAVEVDSLKLVFGSRVARLEGADAYANPAWLAVEYVPGATLRQHVDARGPLSLPLAAMAGAMLAEGLTKVHEVKLLHRDLKPQNIILGPDGPKLIDFGLAVLIDRNDYLTEPGALVGTPAYMSPEQVRGERDLTPAVDVYALAATLVFALTGRGLYPPTNSWNLLLRISEPGDLPDLSEVPAELVQLLGAMLAFDPTARPGLNDVRARLLAVATATSGKTVHALRREVAALTYDAGTELLVPPDLDDPREDPEDTPVIEDVTPPDPTKPDEHEPKSVTKASTDVTWLVDKVRRQYARRSTL</sequence>
<feature type="compositionally biased region" description="Acidic residues" evidence="6">
    <location>
        <begin position="296"/>
        <end position="309"/>
    </location>
</feature>
<proteinExistence type="predicted"/>
<dbReference type="CDD" id="cd14014">
    <property type="entry name" value="STKc_PknB_like"/>
    <property type="match status" value="1"/>
</dbReference>
<evidence type="ECO:0000259" key="7">
    <source>
        <dbReference type="PROSITE" id="PS50011"/>
    </source>
</evidence>
<feature type="domain" description="Protein kinase" evidence="7">
    <location>
        <begin position="9"/>
        <end position="262"/>
    </location>
</feature>
<feature type="compositionally biased region" description="Basic and acidic residues" evidence="6">
    <location>
        <begin position="319"/>
        <end position="328"/>
    </location>
</feature>
<dbReference type="GeneID" id="300128457"/>
<dbReference type="SUPFAM" id="SSF56112">
    <property type="entry name" value="Protein kinase-like (PK-like)"/>
    <property type="match status" value="1"/>
</dbReference>
<feature type="binding site" evidence="5">
    <location>
        <position position="37"/>
    </location>
    <ligand>
        <name>ATP</name>
        <dbReference type="ChEBI" id="CHEBI:30616"/>
    </ligand>
</feature>
<name>A0A561W141_9ACTN</name>
<dbReference type="OrthoDB" id="4326323at2"/>
<reference evidence="8 9" key="1">
    <citation type="submission" date="2019-06" db="EMBL/GenBank/DDBJ databases">
        <title>Sequencing the genomes of 1000 actinobacteria strains.</title>
        <authorList>
            <person name="Klenk H.-P."/>
        </authorList>
    </citation>
    <scope>NUCLEOTIDE SEQUENCE [LARGE SCALE GENOMIC DNA]</scope>
    <source>
        <strain evidence="8 9">DSM 45885</strain>
    </source>
</reference>
<dbReference type="AlphaFoldDB" id="A0A561W141"/>
<dbReference type="InterPro" id="IPR017441">
    <property type="entry name" value="Protein_kinase_ATP_BS"/>
</dbReference>
<dbReference type="InterPro" id="IPR011009">
    <property type="entry name" value="Kinase-like_dom_sf"/>
</dbReference>
<evidence type="ECO:0000256" key="3">
    <source>
        <dbReference type="ARBA" id="ARBA00022777"/>
    </source>
</evidence>
<evidence type="ECO:0000313" key="9">
    <source>
        <dbReference type="Proteomes" id="UP000317685"/>
    </source>
</evidence>
<evidence type="ECO:0000256" key="4">
    <source>
        <dbReference type="ARBA" id="ARBA00022840"/>
    </source>
</evidence>
<keyword evidence="2 5" id="KW-0547">Nucleotide-binding</keyword>
<dbReference type="PANTHER" id="PTHR43289">
    <property type="entry name" value="MITOGEN-ACTIVATED PROTEIN KINASE KINASE KINASE 20-RELATED"/>
    <property type="match status" value="1"/>
</dbReference>
<protein>
    <submittedName>
        <fullName evidence="8">Serine/threonine protein kinase</fullName>
    </submittedName>
</protein>
<evidence type="ECO:0000313" key="8">
    <source>
        <dbReference type="EMBL" id="TWG17551.1"/>
    </source>
</evidence>
<dbReference type="InterPro" id="IPR008271">
    <property type="entry name" value="Ser/Thr_kinase_AS"/>
</dbReference>
<dbReference type="EMBL" id="VIWZ01000001">
    <property type="protein sequence ID" value="TWG17551.1"/>
    <property type="molecule type" value="Genomic_DNA"/>
</dbReference>
<evidence type="ECO:0000256" key="6">
    <source>
        <dbReference type="SAM" id="MobiDB-lite"/>
    </source>
</evidence>
<comment type="caution">
    <text evidence="8">The sequence shown here is derived from an EMBL/GenBank/DDBJ whole genome shotgun (WGS) entry which is preliminary data.</text>
</comment>
<dbReference type="Pfam" id="PF00069">
    <property type="entry name" value="Pkinase"/>
    <property type="match status" value="1"/>
</dbReference>
<accession>A0A561W141</accession>
<dbReference type="Gene3D" id="3.30.200.20">
    <property type="entry name" value="Phosphorylase Kinase, domain 1"/>
    <property type="match status" value="1"/>
</dbReference>